<dbReference type="Proteomes" id="UP001529510">
    <property type="component" value="Unassembled WGS sequence"/>
</dbReference>
<feature type="non-terminal residue" evidence="1">
    <location>
        <position position="1"/>
    </location>
</feature>
<comment type="caution">
    <text evidence="1">The sequence shown here is derived from an EMBL/GenBank/DDBJ whole genome shotgun (WGS) entry which is preliminary data.</text>
</comment>
<protein>
    <submittedName>
        <fullName evidence="1">Uncharacterized protein</fullName>
    </submittedName>
</protein>
<feature type="non-terminal residue" evidence="1">
    <location>
        <position position="61"/>
    </location>
</feature>
<dbReference type="AlphaFoldDB" id="A0ABD0PWK2"/>
<keyword evidence="2" id="KW-1185">Reference proteome</keyword>
<evidence type="ECO:0000313" key="2">
    <source>
        <dbReference type="Proteomes" id="UP001529510"/>
    </source>
</evidence>
<gene>
    <name evidence="1" type="ORF">M9458_027291</name>
</gene>
<dbReference type="EMBL" id="JAMKFB020000013">
    <property type="protein sequence ID" value="KAL0178397.1"/>
    <property type="molecule type" value="Genomic_DNA"/>
</dbReference>
<reference evidence="1 2" key="1">
    <citation type="submission" date="2024-05" db="EMBL/GenBank/DDBJ databases">
        <title>Genome sequencing and assembly of Indian major carp, Cirrhinus mrigala (Hamilton, 1822).</title>
        <authorList>
            <person name="Mohindra V."/>
            <person name="Chowdhury L.M."/>
            <person name="Lal K."/>
            <person name="Jena J.K."/>
        </authorList>
    </citation>
    <scope>NUCLEOTIDE SEQUENCE [LARGE SCALE GENOMIC DNA]</scope>
    <source>
        <strain evidence="1">CM1030</strain>
        <tissue evidence="1">Blood</tissue>
    </source>
</reference>
<proteinExistence type="predicted"/>
<evidence type="ECO:0000313" key="1">
    <source>
        <dbReference type="EMBL" id="KAL0178397.1"/>
    </source>
</evidence>
<organism evidence="1 2">
    <name type="scientific">Cirrhinus mrigala</name>
    <name type="common">Mrigala</name>
    <dbReference type="NCBI Taxonomy" id="683832"/>
    <lineage>
        <taxon>Eukaryota</taxon>
        <taxon>Metazoa</taxon>
        <taxon>Chordata</taxon>
        <taxon>Craniata</taxon>
        <taxon>Vertebrata</taxon>
        <taxon>Euteleostomi</taxon>
        <taxon>Actinopterygii</taxon>
        <taxon>Neopterygii</taxon>
        <taxon>Teleostei</taxon>
        <taxon>Ostariophysi</taxon>
        <taxon>Cypriniformes</taxon>
        <taxon>Cyprinidae</taxon>
        <taxon>Labeoninae</taxon>
        <taxon>Labeonini</taxon>
        <taxon>Cirrhinus</taxon>
    </lineage>
</organism>
<sequence length="61" mass="6969">VQNTPSVWTNSTTTPVTACWDMRECSVSLRQMNAKVDHVPTVPLALIWWRVTNACVLRDLR</sequence>
<name>A0ABD0PWK2_CIRMR</name>
<accession>A0ABD0PWK2</accession>